<dbReference type="PANTHER" id="PTHR11933:SF5">
    <property type="entry name" value="MITOCHONDRIAL TRNA-SPECIFIC 2-THIOURIDYLASE 1"/>
    <property type="match status" value="1"/>
</dbReference>
<keyword evidence="3" id="KW-1185">Reference proteome</keyword>
<organism evidence="2 3">
    <name type="scientific">Caenorhabditis japonica</name>
    <dbReference type="NCBI Taxonomy" id="281687"/>
    <lineage>
        <taxon>Eukaryota</taxon>
        <taxon>Metazoa</taxon>
        <taxon>Ecdysozoa</taxon>
        <taxon>Nematoda</taxon>
        <taxon>Chromadorea</taxon>
        <taxon>Rhabditida</taxon>
        <taxon>Rhabditina</taxon>
        <taxon>Rhabditomorpha</taxon>
        <taxon>Rhabditoidea</taxon>
        <taxon>Rhabditidae</taxon>
        <taxon>Peloderinae</taxon>
        <taxon>Caenorhabditis</taxon>
    </lineage>
</organism>
<dbReference type="GO" id="GO:0002143">
    <property type="term" value="P:tRNA wobble position uridine thiolation"/>
    <property type="evidence" value="ECO:0007669"/>
    <property type="project" value="TreeGrafter"/>
</dbReference>
<dbReference type="PANTHER" id="PTHR11933">
    <property type="entry name" value="TRNA 5-METHYLAMINOMETHYL-2-THIOURIDYLATE -METHYLTRANSFERASE"/>
    <property type="match status" value="1"/>
</dbReference>
<dbReference type="SUPFAM" id="SSF52402">
    <property type="entry name" value="Adenine nucleotide alpha hydrolases-like"/>
    <property type="match status" value="1"/>
</dbReference>
<sequence length="140" mass="15770">MQRRVVIGMSGGVDSAVSAFLLKKQGFDVIGVHMSMGICFVGKKKRFAEFLDEYIEPKIGKIRRWNDGKIIGNHHGIHHFTIGKRISGKYLKAKTHLGFFVTGMDAESGDVFAVCVLRRIPSSKPLRHQFSHRDTKMDPD</sequence>
<dbReference type="InterPro" id="IPR046884">
    <property type="entry name" value="MnmA-like_central"/>
</dbReference>
<dbReference type="Pfam" id="PF03054">
    <property type="entry name" value="tRNA_Me_trans"/>
    <property type="match status" value="1"/>
</dbReference>
<reference evidence="2" key="2">
    <citation type="submission" date="2022-06" db="UniProtKB">
        <authorList>
            <consortium name="EnsemblMetazoa"/>
        </authorList>
    </citation>
    <scope>IDENTIFICATION</scope>
    <source>
        <strain evidence="2">DF5081</strain>
    </source>
</reference>
<dbReference type="Gene3D" id="2.30.30.280">
    <property type="entry name" value="Adenine nucleotide alpha hydrolases-like domains"/>
    <property type="match status" value="1"/>
</dbReference>
<dbReference type="Pfam" id="PF20259">
    <property type="entry name" value="tRNA_Me_trans_M"/>
    <property type="match status" value="1"/>
</dbReference>
<name>A0A8R1ET92_CAEJA</name>
<reference evidence="3" key="1">
    <citation type="submission" date="2010-08" db="EMBL/GenBank/DDBJ databases">
        <authorList>
            <consortium name="Caenorhabditis japonica Sequencing Consortium"/>
            <person name="Wilson R.K."/>
        </authorList>
    </citation>
    <scope>NUCLEOTIDE SEQUENCE [LARGE SCALE GENOMIC DNA]</scope>
    <source>
        <strain evidence="3">DF5081</strain>
    </source>
</reference>
<evidence type="ECO:0000313" key="2">
    <source>
        <dbReference type="EnsemblMetazoa" id="CJA40527a.1"/>
    </source>
</evidence>
<dbReference type="GO" id="GO:0016783">
    <property type="term" value="F:sulfurtransferase activity"/>
    <property type="evidence" value="ECO:0007669"/>
    <property type="project" value="InterPro"/>
</dbReference>
<evidence type="ECO:0000259" key="1">
    <source>
        <dbReference type="Pfam" id="PF20259"/>
    </source>
</evidence>
<dbReference type="InterPro" id="IPR014729">
    <property type="entry name" value="Rossmann-like_a/b/a_fold"/>
</dbReference>
<proteinExistence type="predicted"/>
<protein>
    <recommendedName>
        <fullName evidence="1">tRNA-specific 2-thiouridylase MnmA-like central domain-containing protein</fullName>
    </recommendedName>
</protein>
<accession>A0A8R1ET92</accession>
<evidence type="ECO:0000313" key="3">
    <source>
        <dbReference type="Proteomes" id="UP000005237"/>
    </source>
</evidence>
<dbReference type="Gene3D" id="3.40.50.620">
    <property type="entry name" value="HUPs"/>
    <property type="match status" value="1"/>
</dbReference>
<dbReference type="Proteomes" id="UP000005237">
    <property type="component" value="Unassembled WGS sequence"/>
</dbReference>
<dbReference type="InterPro" id="IPR023382">
    <property type="entry name" value="MnmA-like_central_sf"/>
</dbReference>
<dbReference type="GO" id="GO:0005739">
    <property type="term" value="C:mitochondrion"/>
    <property type="evidence" value="ECO:0007669"/>
    <property type="project" value="TreeGrafter"/>
</dbReference>
<dbReference type="AlphaFoldDB" id="A0A8R1ET92"/>
<dbReference type="EnsemblMetazoa" id="CJA40527a.1">
    <property type="protein sequence ID" value="CJA40527a.1"/>
    <property type="gene ID" value="WBGene00216375"/>
</dbReference>
<feature type="domain" description="tRNA-specific 2-thiouridylase MnmA-like central" evidence="1">
    <location>
        <begin position="49"/>
        <end position="112"/>
    </location>
</feature>